<evidence type="ECO:0000313" key="3">
    <source>
        <dbReference type="Proteomes" id="UP000276309"/>
    </source>
</evidence>
<dbReference type="EMBL" id="CP032050">
    <property type="protein sequence ID" value="AYN67028.1"/>
    <property type="molecule type" value="Genomic_DNA"/>
</dbReference>
<dbReference type="PANTHER" id="PTHR21180">
    <property type="entry name" value="ENDONUCLEASE/EXONUCLEASE/PHOSPHATASE FAMILY DOMAIN-CONTAINING PROTEIN 1"/>
    <property type="match status" value="1"/>
</dbReference>
<evidence type="ECO:0000256" key="1">
    <source>
        <dbReference type="SAM" id="Phobius"/>
    </source>
</evidence>
<reference evidence="2 3" key="1">
    <citation type="submission" date="2018-08" db="EMBL/GenBank/DDBJ databases">
        <title>The reduced genetic potential of extracellular carbohydrate catabolism in Euzebyella marina RN62, a Flavobacteriia bacterium isolated from the hadal water.</title>
        <authorList>
            <person name="Xue C."/>
        </authorList>
    </citation>
    <scope>NUCLEOTIDE SEQUENCE [LARGE SCALE GENOMIC DNA]</scope>
    <source>
        <strain evidence="2 3">RN62</strain>
    </source>
</reference>
<sequence>MENFKSHFKFNKQERSGIFFLLLIIVLLQIAYWAVSYLPDNKASESLMLNSKEQYLIDSLKVQGSNKSEPKIFPFNPNYITDYKGYTLGMSTEEIDALHSFRKQGKFVNSAEEFQEVTHVSDSLLEKISPHFKFPDWVVKKAPAKETKAEAYNDKTEVSIQIIDINSATTDQLKEISGIGDKLSARIVKFRDRLGGFLVNEQLYDVYGLEPNVVQRALKRFQVLNPPAVMKINVNQATATELSQLVYINYQLARKIILYREAQDGIDSIDELKNIEDFPSDKIDRIALYLSL</sequence>
<keyword evidence="1" id="KW-0472">Membrane</keyword>
<keyword evidence="1" id="KW-0812">Transmembrane</keyword>
<dbReference type="KEGG" id="emar:D1013_06405"/>
<dbReference type="Pfam" id="PF12836">
    <property type="entry name" value="HHH_3"/>
    <property type="match status" value="2"/>
</dbReference>
<evidence type="ECO:0000313" key="2">
    <source>
        <dbReference type="EMBL" id="AYN67028.1"/>
    </source>
</evidence>
<dbReference type="PANTHER" id="PTHR21180:SF32">
    <property type="entry name" value="ENDONUCLEASE_EXONUCLEASE_PHOSPHATASE FAMILY DOMAIN-CONTAINING PROTEIN 1"/>
    <property type="match status" value="1"/>
</dbReference>
<dbReference type="OrthoDB" id="981124at2"/>
<feature type="transmembrane region" description="Helical" evidence="1">
    <location>
        <begin position="18"/>
        <end position="38"/>
    </location>
</feature>
<dbReference type="Proteomes" id="UP000276309">
    <property type="component" value="Chromosome"/>
</dbReference>
<name>A0A3G2L442_9FLAO</name>
<dbReference type="AlphaFoldDB" id="A0A3G2L442"/>
<proteinExistence type="predicted"/>
<dbReference type="GO" id="GO:0015628">
    <property type="term" value="P:protein secretion by the type II secretion system"/>
    <property type="evidence" value="ECO:0007669"/>
    <property type="project" value="TreeGrafter"/>
</dbReference>
<dbReference type="InterPro" id="IPR010994">
    <property type="entry name" value="RuvA_2-like"/>
</dbReference>
<accession>A0A3G2L442</accession>
<keyword evidence="3" id="KW-1185">Reference proteome</keyword>
<gene>
    <name evidence="2" type="ORF">D1013_06405</name>
</gene>
<dbReference type="RefSeq" id="WP_121848078.1">
    <property type="nucleotide sequence ID" value="NZ_CP032050.1"/>
</dbReference>
<dbReference type="SUPFAM" id="SSF47781">
    <property type="entry name" value="RuvA domain 2-like"/>
    <property type="match status" value="2"/>
</dbReference>
<dbReference type="Gene3D" id="1.10.150.280">
    <property type="entry name" value="AF1531-like domain"/>
    <property type="match status" value="2"/>
</dbReference>
<dbReference type="GO" id="GO:0015627">
    <property type="term" value="C:type II protein secretion system complex"/>
    <property type="evidence" value="ECO:0007669"/>
    <property type="project" value="TreeGrafter"/>
</dbReference>
<protein>
    <submittedName>
        <fullName evidence="2">Helix-hairpin-helix domain-containing protein</fullName>
    </submittedName>
</protein>
<keyword evidence="1" id="KW-1133">Transmembrane helix</keyword>
<dbReference type="InterPro" id="IPR051675">
    <property type="entry name" value="Endo/Exo/Phosphatase_dom_1"/>
</dbReference>
<organism evidence="2 3">
    <name type="scientific">Euzebyella marina</name>
    <dbReference type="NCBI Taxonomy" id="1761453"/>
    <lineage>
        <taxon>Bacteria</taxon>
        <taxon>Pseudomonadati</taxon>
        <taxon>Bacteroidota</taxon>
        <taxon>Flavobacteriia</taxon>
        <taxon>Flavobacteriales</taxon>
        <taxon>Flavobacteriaceae</taxon>
        <taxon>Euzebyella</taxon>
    </lineage>
</organism>